<reference evidence="9 10" key="1">
    <citation type="submission" date="2016-07" db="EMBL/GenBank/DDBJ databases">
        <title>Pervasive Adenine N6-methylation of Active Genes in Fungi.</title>
        <authorList>
            <consortium name="DOE Joint Genome Institute"/>
            <person name="Mondo S.J."/>
            <person name="Dannebaum R.O."/>
            <person name="Kuo R.C."/>
            <person name="Labutti K."/>
            <person name="Haridas S."/>
            <person name="Kuo A."/>
            <person name="Salamov A."/>
            <person name="Ahrendt S.R."/>
            <person name="Lipzen A."/>
            <person name="Sullivan W."/>
            <person name="Andreopoulos W.B."/>
            <person name="Clum A."/>
            <person name="Lindquist E."/>
            <person name="Daum C."/>
            <person name="Ramamoorthy G.K."/>
            <person name="Gryganskyi A."/>
            <person name="Culley D."/>
            <person name="Magnuson J.K."/>
            <person name="James T.Y."/>
            <person name="O'Malley M.A."/>
            <person name="Stajich J.E."/>
            <person name="Spatafora J.W."/>
            <person name="Visel A."/>
            <person name="Grigoriev I.V."/>
        </authorList>
    </citation>
    <scope>NUCLEOTIDE SEQUENCE [LARGE SCALE GENOMIC DNA]</scope>
    <source>
        <strain evidence="9 10">JEL800</strain>
    </source>
</reference>
<keyword evidence="10" id="KW-1185">Reference proteome</keyword>
<comment type="similarity">
    <text evidence="1 6">Belongs to the lysophospholipase family.</text>
</comment>
<sequence length="631" mass="68750">MEVFTRFVREQLQTRLVQIKANIEEVASKTLNDVNVNVNVNLHSFAVSNNPPNPPRQQQLAVVRRADQLGQRETDWLRRRRQRSAEAIQKLLLKEKEKRKVNPEHAPIVAIAASGGGARAMVATAAQLTALHNCGLLDATTYLAGVSGSTWAMANLYNSPERMPNDALQSIRSTLSKPLINPIPIPLVDTDSTPKVALATAIERLKTAKTKVNLVDLFGVLLTAAFLENSPGPSGIPKISDQASGHFEDARLPFPLYCAVSNTPLLHNHSLQSSSSSSSSDPFIKKEHSLKARLDQSLKSHSFQSLSNFSSKRAHSNPIDSSLQHSPSASSSVSPSSSQSSSIGSHCSTCPEMYQWVEFSPYEMGLISAHNLEQGVWIPTSAFGRSFYNGTTTSNDPEVAFGIMLGVFGSAFTANLQRILQEISPDLPPEITTHLTQLLSTRLDTTHPLTPSQFPNPAYKLAAFSDPLTNHPTLSLMDSGMDNSIPFAPLLSPARKVDILIILDSSADIGTHPFLARGNRYAERRTGYTLLPDAVAEKHVSSSRNGGEGDGNGVEVVYLPLVGAAAKAWYAKPGNFVWTEGQVDSVAELAAKGVLEAREEIEALILKVWERKRREEKEEEEEEEQGGKGLK</sequence>
<dbReference type="GO" id="GO:0046475">
    <property type="term" value="P:glycerophospholipid catabolic process"/>
    <property type="evidence" value="ECO:0007669"/>
    <property type="project" value="TreeGrafter"/>
</dbReference>
<dbReference type="OrthoDB" id="6121437at2759"/>
<dbReference type="Gene3D" id="3.40.1090.10">
    <property type="entry name" value="Cytosolic phospholipase A2 catalytic domain"/>
    <property type="match status" value="1"/>
</dbReference>
<evidence type="ECO:0000256" key="7">
    <source>
        <dbReference type="SAM" id="MobiDB-lite"/>
    </source>
</evidence>
<accession>A0A1Y2BNA0</accession>
<dbReference type="GO" id="GO:0004622">
    <property type="term" value="F:phosphatidylcholine lysophospholipase activity"/>
    <property type="evidence" value="ECO:0007669"/>
    <property type="project" value="UniProtKB-EC"/>
</dbReference>
<dbReference type="Pfam" id="PF01735">
    <property type="entry name" value="PLA2_B"/>
    <property type="match status" value="2"/>
</dbReference>
<feature type="compositionally biased region" description="Low complexity" evidence="7">
    <location>
        <begin position="321"/>
        <end position="341"/>
    </location>
</feature>
<comment type="caution">
    <text evidence="9">The sequence shown here is derived from an EMBL/GenBank/DDBJ whole genome shotgun (WGS) entry which is preliminary data.</text>
</comment>
<evidence type="ECO:0000256" key="2">
    <source>
        <dbReference type="ARBA" id="ARBA00022801"/>
    </source>
</evidence>
<dbReference type="AlphaFoldDB" id="A0A1Y2BNA0"/>
<dbReference type="InterPro" id="IPR016035">
    <property type="entry name" value="Acyl_Trfase/lysoPLipase"/>
</dbReference>
<dbReference type="PROSITE" id="PS51210">
    <property type="entry name" value="PLA2C"/>
    <property type="match status" value="1"/>
</dbReference>
<dbReference type="InterPro" id="IPR002642">
    <property type="entry name" value="LysoPLipase_cat_dom"/>
</dbReference>
<dbReference type="EMBL" id="MCGO01000057">
    <property type="protein sequence ID" value="ORY36192.1"/>
    <property type="molecule type" value="Genomic_DNA"/>
</dbReference>
<evidence type="ECO:0000313" key="10">
    <source>
        <dbReference type="Proteomes" id="UP000193642"/>
    </source>
</evidence>
<evidence type="ECO:0000256" key="4">
    <source>
        <dbReference type="ARBA" id="ARBA00023098"/>
    </source>
</evidence>
<evidence type="ECO:0000256" key="5">
    <source>
        <dbReference type="PROSITE-ProRule" id="PRU00555"/>
    </source>
</evidence>
<evidence type="ECO:0000259" key="8">
    <source>
        <dbReference type="PROSITE" id="PS51210"/>
    </source>
</evidence>
<feature type="domain" description="PLA2c" evidence="8">
    <location>
        <begin position="55"/>
        <end position="631"/>
    </location>
</feature>
<name>A0A1Y2BNA0_9FUNG</name>
<dbReference type="SUPFAM" id="SSF52151">
    <property type="entry name" value="FabD/lysophospholipase-like"/>
    <property type="match status" value="1"/>
</dbReference>
<dbReference type="GO" id="GO:0004623">
    <property type="term" value="F:phospholipase A2 activity"/>
    <property type="evidence" value="ECO:0007669"/>
    <property type="project" value="TreeGrafter"/>
</dbReference>
<dbReference type="PANTHER" id="PTHR10728">
    <property type="entry name" value="CYTOSOLIC PHOSPHOLIPASE A2"/>
    <property type="match status" value="1"/>
</dbReference>
<dbReference type="Proteomes" id="UP000193642">
    <property type="component" value="Unassembled WGS sequence"/>
</dbReference>
<gene>
    <name evidence="9" type="ORF">BCR33DRAFT_722296</name>
</gene>
<feature type="region of interest" description="Disordered" evidence="7">
    <location>
        <begin position="311"/>
        <end position="341"/>
    </location>
</feature>
<dbReference type="EC" id="3.1.1.5" evidence="6"/>
<dbReference type="STRING" id="329046.A0A1Y2BNA0"/>
<keyword evidence="4 5" id="KW-0443">Lipid metabolism</keyword>
<evidence type="ECO:0000256" key="1">
    <source>
        <dbReference type="ARBA" id="ARBA00008780"/>
    </source>
</evidence>
<keyword evidence="2 5" id="KW-0378">Hydrolase</keyword>
<evidence type="ECO:0000256" key="6">
    <source>
        <dbReference type="RuleBase" id="RU362103"/>
    </source>
</evidence>
<organism evidence="9 10">
    <name type="scientific">Rhizoclosmatium globosum</name>
    <dbReference type="NCBI Taxonomy" id="329046"/>
    <lineage>
        <taxon>Eukaryota</taxon>
        <taxon>Fungi</taxon>
        <taxon>Fungi incertae sedis</taxon>
        <taxon>Chytridiomycota</taxon>
        <taxon>Chytridiomycota incertae sedis</taxon>
        <taxon>Chytridiomycetes</taxon>
        <taxon>Chytridiales</taxon>
        <taxon>Chytriomycetaceae</taxon>
        <taxon>Rhizoclosmatium</taxon>
    </lineage>
</organism>
<keyword evidence="3 5" id="KW-0442">Lipid degradation</keyword>
<dbReference type="PANTHER" id="PTHR10728:SF40">
    <property type="entry name" value="PATATIN FAMILY PROTEIN"/>
    <property type="match status" value="1"/>
</dbReference>
<evidence type="ECO:0000256" key="3">
    <source>
        <dbReference type="ARBA" id="ARBA00022963"/>
    </source>
</evidence>
<evidence type="ECO:0000313" key="9">
    <source>
        <dbReference type="EMBL" id="ORY36192.1"/>
    </source>
</evidence>
<comment type="catalytic activity">
    <reaction evidence="6">
        <text>a 1-acyl-sn-glycero-3-phosphocholine + H2O = sn-glycerol 3-phosphocholine + a fatty acid + H(+)</text>
        <dbReference type="Rhea" id="RHEA:15177"/>
        <dbReference type="ChEBI" id="CHEBI:15377"/>
        <dbReference type="ChEBI" id="CHEBI:15378"/>
        <dbReference type="ChEBI" id="CHEBI:16870"/>
        <dbReference type="ChEBI" id="CHEBI:28868"/>
        <dbReference type="ChEBI" id="CHEBI:58168"/>
        <dbReference type="EC" id="3.1.1.5"/>
    </reaction>
</comment>
<dbReference type="SMART" id="SM00022">
    <property type="entry name" value="PLAc"/>
    <property type="match status" value="1"/>
</dbReference>
<protein>
    <recommendedName>
        <fullName evidence="6">Lysophospholipase</fullName>
        <ecNumber evidence="6">3.1.1.5</ecNumber>
    </recommendedName>
</protein>
<dbReference type="GO" id="GO:0005829">
    <property type="term" value="C:cytosol"/>
    <property type="evidence" value="ECO:0007669"/>
    <property type="project" value="TreeGrafter"/>
</dbReference>
<proteinExistence type="inferred from homology"/>